<accession>A0A542YI70</accession>
<gene>
    <name evidence="7" type="primary">proA</name>
    <name evidence="9" type="ORF">FB562_0859</name>
</gene>
<dbReference type="NCBIfam" id="NF001221">
    <property type="entry name" value="PRK00197.1"/>
    <property type="match status" value="1"/>
</dbReference>
<keyword evidence="3 7" id="KW-0641">Proline biosynthesis</keyword>
<dbReference type="InterPro" id="IPR012134">
    <property type="entry name" value="Glu-5-SA_DH"/>
</dbReference>
<dbReference type="GO" id="GO:0005737">
    <property type="term" value="C:cytoplasm"/>
    <property type="evidence" value="ECO:0007669"/>
    <property type="project" value="UniProtKB-SubCell"/>
</dbReference>
<comment type="function">
    <text evidence="7">Catalyzes the NADPH-dependent reduction of L-glutamate 5-phosphate into L-glutamate 5-semialdehyde and phosphate. The product spontaneously undergoes cyclization to form 1-pyrroline-5-carboxylate.</text>
</comment>
<dbReference type="GO" id="GO:0050661">
    <property type="term" value="F:NADP binding"/>
    <property type="evidence" value="ECO:0007669"/>
    <property type="project" value="InterPro"/>
</dbReference>
<evidence type="ECO:0000313" key="10">
    <source>
        <dbReference type="Proteomes" id="UP000317998"/>
    </source>
</evidence>
<dbReference type="Gene3D" id="3.40.605.10">
    <property type="entry name" value="Aldehyde Dehydrogenase, Chain A, domain 1"/>
    <property type="match status" value="1"/>
</dbReference>
<evidence type="ECO:0000256" key="5">
    <source>
        <dbReference type="ARBA" id="ARBA00023002"/>
    </source>
</evidence>
<keyword evidence="4 7" id="KW-0521">NADP</keyword>
<dbReference type="EMBL" id="VFOM01000001">
    <property type="protein sequence ID" value="TQL47789.1"/>
    <property type="molecule type" value="Genomic_DNA"/>
</dbReference>
<dbReference type="FunFam" id="3.40.309.10:FF:000006">
    <property type="entry name" value="Gamma-glutamyl phosphate reductase"/>
    <property type="match status" value="1"/>
</dbReference>
<sequence>MSETSVRAADEAAVTSSPDSFLGPFNTKLLAAREASRSLATATAQVKNDALEAIARAVLSGAERVIAANELDLEAGRQAGLSEGLQDRLRLDLARLEGLADAVRDVAALVDPVGQVVRGSTLPNGLGLTQVRVPFGVVGAIYEARPNVTIDIAALALKSGNAVVLRGGSAAQNSNGVLVELIQQAIASVGLPSELVQTIDEFGREGATQLMRSRGLIDVLIPRGSANLIQTVVRESQVPVIETGDGIVHVFLDESADADLAAAIVHNAKTQRPSVCNALETLLVHSAAAERLLPGVLGGLRASGVTIHGDERTAAVFPDVVPASEDDWATEYMSLDLAVRVVDGLDEAMEHIRRYSTHHTESIITQSLANSERFLAEVDSAVVMVNASTRFTDGGEFGFGAEVGISTQKLHARGPMGLPELTSTKWIVRGTGQVRS</sequence>
<dbReference type="RefSeq" id="WP_141880004.1">
    <property type="nucleotide sequence ID" value="NZ_VFOM01000001.1"/>
</dbReference>
<comment type="catalytic activity">
    <reaction evidence="6 7">
        <text>L-glutamate 5-semialdehyde + phosphate + NADP(+) = L-glutamyl 5-phosphate + NADPH + H(+)</text>
        <dbReference type="Rhea" id="RHEA:19541"/>
        <dbReference type="ChEBI" id="CHEBI:15378"/>
        <dbReference type="ChEBI" id="CHEBI:43474"/>
        <dbReference type="ChEBI" id="CHEBI:57783"/>
        <dbReference type="ChEBI" id="CHEBI:58066"/>
        <dbReference type="ChEBI" id="CHEBI:58274"/>
        <dbReference type="ChEBI" id="CHEBI:58349"/>
        <dbReference type="EC" id="1.2.1.41"/>
    </reaction>
</comment>
<protein>
    <recommendedName>
        <fullName evidence="7">Gamma-glutamyl phosphate reductase</fullName>
        <shortName evidence="7">GPR</shortName>
        <ecNumber evidence="7">1.2.1.41</ecNumber>
    </recommendedName>
    <alternativeName>
        <fullName evidence="7">Glutamate-5-semialdehyde dehydrogenase</fullName>
    </alternativeName>
    <alternativeName>
        <fullName evidence="7">Glutamyl-gamma-semialdehyde dehydrogenase</fullName>
        <shortName evidence="7">GSA dehydrogenase</shortName>
    </alternativeName>
</protein>
<dbReference type="EC" id="1.2.1.41" evidence="7"/>
<name>A0A542YI70_9MICO</name>
<keyword evidence="2 7" id="KW-0028">Amino-acid biosynthesis</keyword>
<dbReference type="InterPro" id="IPR015590">
    <property type="entry name" value="Aldehyde_DH_dom"/>
</dbReference>
<keyword evidence="7" id="KW-0963">Cytoplasm</keyword>
<dbReference type="NCBIfam" id="TIGR00407">
    <property type="entry name" value="proA"/>
    <property type="match status" value="1"/>
</dbReference>
<reference evidence="9 10" key="1">
    <citation type="submission" date="2019-06" db="EMBL/GenBank/DDBJ databases">
        <title>Sequencing the genomes of 1000 actinobacteria strains.</title>
        <authorList>
            <person name="Klenk H.-P."/>
        </authorList>
    </citation>
    <scope>NUCLEOTIDE SEQUENCE [LARGE SCALE GENOMIC DNA]</scope>
    <source>
        <strain evidence="9 10">DSM 26477</strain>
    </source>
</reference>
<dbReference type="GO" id="GO:0004350">
    <property type="term" value="F:glutamate-5-semialdehyde dehydrogenase activity"/>
    <property type="evidence" value="ECO:0007669"/>
    <property type="project" value="UniProtKB-UniRule"/>
</dbReference>
<organism evidence="9 10">
    <name type="scientific">Homoserinimonas aerilata</name>
    <dbReference type="NCBI Taxonomy" id="1162970"/>
    <lineage>
        <taxon>Bacteria</taxon>
        <taxon>Bacillati</taxon>
        <taxon>Actinomycetota</taxon>
        <taxon>Actinomycetes</taxon>
        <taxon>Micrococcales</taxon>
        <taxon>Microbacteriaceae</taxon>
        <taxon>Homoserinimonas</taxon>
    </lineage>
</organism>
<keyword evidence="10" id="KW-1185">Reference proteome</keyword>
<dbReference type="PANTHER" id="PTHR11063:SF8">
    <property type="entry name" value="DELTA-1-PYRROLINE-5-CARBOXYLATE SYNTHASE"/>
    <property type="match status" value="1"/>
</dbReference>
<dbReference type="InterPro" id="IPR020593">
    <property type="entry name" value="G-glutamylP_reductase_CS"/>
</dbReference>
<comment type="pathway">
    <text evidence="1 7">Amino-acid biosynthesis; L-proline biosynthesis; L-glutamate 5-semialdehyde from L-glutamate: step 2/2.</text>
</comment>
<evidence type="ECO:0000256" key="3">
    <source>
        <dbReference type="ARBA" id="ARBA00022650"/>
    </source>
</evidence>
<dbReference type="UniPathway" id="UPA00098">
    <property type="reaction ID" value="UER00360"/>
</dbReference>
<comment type="similarity">
    <text evidence="7">Belongs to the gamma-glutamyl phosphate reductase family.</text>
</comment>
<evidence type="ECO:0000256" key="4">
    <source>
        <dbReference type="ARBA" id="ARBA00022857"/>
    </source>
</evidence>
<dbReference type="GO" id="GO:0055129">
    <property type="term" value="P:L-proline biosynthetic process"/>
    <property type="evidence" value="ECO:0007669"/>
    <property type="project" value="UniProtKB-UniRule"/>
</dbReference>
<evidence type="ECO:0000256" key="2">
    <source>
        <dbReference type="ARBA" id="ARBA00022605"/>
    </source>
</evidence>
<dbReference type="Pfam" id="PF00171">
    <property type="entry name" value="Aldedh"/>
    <property type="match status" value="1"/>
</dbReference>
<dbReference type="PIRSF" id="PIRSF000151">
    <property type="entry name" value="GPR"/>
    <property type="match status" value="1"/>
</dbReference>
<dbReference type="SUPFAM" id="SSF53720">
    <property type="entry name" value="ALDH-like"/>
    <property type="match status" value="1"/>
</dbReference>
<comment type="subcellular location">
    <subcellularLocation>
        <location evidence="7">Cytoplasm</location>
    </subcellularLocation>
</comment>
<dbReference type="InterPro" id="IPR016163">
    <property type="entry name" value="Ald_DH_C"/>
</dbReference>
<dbReference type="InterPro" id="IPR016161">
    <property type="entry name" value="Ald_DH/histidinol_DH"/>
</dbReference>
<evidence type="ECO:0000256" key="7">
    <source>
        <dbReference type="HAMAP-Rule" id="MF_00412"/>
    </source>
</evidence>
<dbReference type="Gene3D" id="3.40.309.10">
    <property type="entry name" value="Aldehyde Dehydrogenase, Chain A, domain 2"/>
    <property type="match status" value="1"/>
</dbReference>
<evidence type="ECO:0000313" key="9">
    <source>
        <dbReference type="EMBL" id="TQL47789.1"/>
    </source>
</evidence>
<dbReference type="HAMAP" id="MF_00412">
    <property type="entry name" value="ProA"/>
    <property type="match status" value="1"/>
</dbReference>
<comment type="caution">
    <text evidence="9">The sequence shown here is derived from an EMBL/GenBank/DDBJ whole genome shotgun (WGS) entry which is preliminary data.</text>
</comment>
<keyword evidence="5 7" id="KW-0560">Oxidoreductase</keyword>
<dbReference type="PROSITE" id="PS01223">
    <property type="entry name" value="PROA"/>
    <property type="match status" value="1"/>
</dbReference>
<proteinExistence type="inferred from homology"/>
<dbReference type="AlphaFoldDB" id="A0A542YI70"/>
<evidence type="ECO:0000256" key="1">
    <source>
        <dbReference type="ARBA" id="ARBA00004985"/>
    </source>
</evidence>
<dbReference type="Proteomes" id="UP000317998">
    <property type="component" value="Unassembled WGS sequence"/>
</dbReference>
<dbReference type="CDD" id="cd07079">
    <property type="entry name" value="ALDH_F18-19_ProA-GPR"/>
    <property type="match status" value="1"/>
</dbReference>
<evidence type="ECO:0000256" key="6">
    <source>
        <dbReference type="ARBA" id="ARBA00049024"/>
    </source>
</evidence>
<evidence type="ECO:0000259" key="8">
    <source>
        <dbReference type="Pfam" id="PF00171"/>
    </source>
</evidence>
<feature type="domain" description="Aldehyde dehydrogenase" evidence="8">
    <location>
        <begin position="31"/>
        <end position="295"/>
    </location>
</feature>
<dbReference type="InterPro" id="IPR000965">
    <property type="entry name" value="GPR_dom"/>
</dbReference>
<dbReference type="InterPro" id="IPR016162">
    <property type="entry name" value="Ald_DH_N"/>
</dbReference>
<dbReference type="OrthoDB" id="9809970at2"/>
<dbReference type="PANTHER" id="PTHR11063">
    <property type="entry name" value="GLUTAMATE SEMIALDEHYDE DEHYDROGENASE"/>
    <property type="match status" value="1"/>
</dbReference>